<evidence type="ECO:0000256" key="1">
    <source>
        <dbReference type="ARBA" id="ARBA00023242"/>
    </source>
</evidence>
<dbReference type="OrthoDB" id="695898at2759"/>
<proteinExistence type="predicted"/>
<dbReference type="PANTHER" id="PTHR45623:SF13">
    <property type="entry name" value="HELICASE PROTEIN MOM1"/>
    <property type="match status" value="1"/>
</dbReference>
<dbReference type="AlphaFoldDB" id="A0A9E7G1Q3"/>
<name>A0A9E7G1Q3_9LILI</name>
<dbReference type="Proteomes" id="UP001055439">
    <property type="component" value="Chromosome 5"/>
</dbReference>
<keyword evidence="1" id="KW-0539">Nucleus</keyword>
<feature type="non-terminal residue" evidence="3">
    <location>
        <position position="1"/>
    </location>
</feature>
<accession>A0A9E7G1Q3</accession>
<feature type="region of interest" description="Disordered" evidence="2">
    <location>
        <begin position="248"/>
        <end position="286"/>
    </location>
</feature>
<keyword evidence="4" id="KW-1185">Reference proteome</keyword>
<organism evidence="3 4">
    <name type="scientific">Musa troglodytarum</name>
    <name type="common">fe'i banana</name>
    <dbReference type="NCBI Taxonomy" id="320322"/>
    <lineage>
        <taxon>Eukaryota</taxon>
        <taxon>Viridiplantae</taxon>
        <taxon>Streptophyta</taxon>
        <taxon>Embryophyta</taxon>
        <taxon>Tracheophyta</taxon>
        <taxon>Spermatophyta</taxon>
        <taxon>Magnoliopsida</taxon>
        <taxon>Liliopsida</taxon>
        <taxon>Zingiberales</taxon>
        <taxon>Musaceae</taxon>
        <taxon>Musa</taxon>
    </lineage>
</organism>
<dbReference type="GO" id="GO:0003677">
    <property type="term" value="F:DNA binding"/>
    <property type="evidence" value="ECO:0007669"/>
    <property type="project" value="TreeGrafter"/>
</dbReference>
<dbReference type="Gene3D" id="3.40.50.300">
    <property type="entry name" value="P-loop containing nucleotide triphosphate hydrolases"/>
    <property type="match status" value="1"/>
</dbReference>
<dbReference type="GO" id="GO:0005634">
    <property type="term" value="C:nucleus"/>
    <property type="evidence" value="ECO:0007669"/>
    <property type="project" value="TreeGrafter"/>
</dbReference>
<protein>
    <submittedName>
        <fullName evidence="3">Chromo domain containing protein</fullName>
    </submittedName>
</protein>
<dbReference type="PANTHER" id="PTHR45623">
    <property type="entry name" value="CHROMODOMAIN-HELICASE-DNA-BINDING PROTEIN 3-RELATED-RELATED"/>
    <property type="match status" value="1"/>
</dbReference>
<sequence>STGRAGKTSIGDILDDFLRQRFGGDSYERIDRGIAMSKKLAALNMFNDKERGRFVFLIENRACLPSIKLACIDAIIIYDSDWNPLNDLRALQKITIESQRDYVAVFRLYSSFTIEEKLLILAKQDMILDNNMDNVSPSVCHSLLSWGASCLFHRLEKFHQLHSLDNYSPNSSDKMLLLNDVLEILTKIPAYIPSKCSILVKVQQSGASYSRNIVLAGEQGASSFDKDLCSFWSNLLEGRHPQWRYISEPSHSQRSRRKVHNLDKLSIPPESENEEAEKKRRKVVSSNTVDPLYSECSFQGRQAEGNSNLLFGNHDQPSLRFMTKAAFISGSLQTQTEAQLTCLGNDVSHVSPMSDGTCDVNKLHEVDLKGREKLRSSQRNLHLLLKPKLSKLCEVLKLPVSKINNLF</sequence>
<evidence type="ECO:0000256" key="2">
    <source>
        <dbReference type="SAM" id="MobiDB-lite"/>
    </source>
</evidence>
<dbReference type="SUPFAM" id="SSF52540">
    <property type="entry name" value="P-loop containing nucleoside triphosphate hydrolases"/>
    <property type="match status" value="1"/>
</dbReference>
<dbReference type="GO" id="GO:0016887">
    <property type="term" value="F:ATP hydrolysis activity"/>
    <property type="evidence" value="ECO:0007669"/>
    <property type="project" value="TreeGrafter"/>
</dbReference>
<dbReference type="GO" id="GO:0000785">
    <property type="term" value="C:chromatin"/>
    <property type="evidence" value="ECO:0007669"/>
    <property type="project" value="TreeGrafter"/>
</dbReference>
<dbReference type="EMBL" id="CP097507">
    <property type="protein sequence ID" value="URE04377.1"/>
    <property type="molecule type" value="Genomic_DNA"/>
</dbReference>
<evidence type="ECO:0000313" key="3">
    <source>
        <dbReference type="EMBL" id="URE04377.1"/>
    </source>
</evidence>
<evidence type="ECO:0000313" key="4">
    <source>
        <dbReference type="Proteomes" id="UP001055439"/>
    </source>
</evidence>
<dbReference type="GO" id="GO:0140658">
    <property type="term" value="F:ATP-dependent chromatin remodeler activity"/>
    <property type="evidence" value="ECO:0007669"/>
    <property type="project" value="TreeGrafter"/>
</dbReference>
<dbReference type="InterPro" id="IPR027417">
    <property type="entry name" value="P-loop_NTPase"/>
</dbReference>
<dbReference type="GO" id="GO:0042393">
    <property type="term" value="F:histone binding"/>
    <property type="evidence" value="ECO:0007669"/>
    <property type="project" value="TreeGrafter"/>
</dbReference>
<dbReference type="GO" id="GO:0003682">
    <property type="term" value="F:chromatin binding"/>
    <property type="evidence" value="ECO:0007669"/>
    <property type="project" value="TreeGrafter"/>
</dbReference>
<gene>
    <name evidence="3" type="ORF">MUK42_15044</name>
</gene>
<reference evidence="3" key="1">
    <citation type="submission" date="2022-05" db="EMBL/GenBank/DDBJ databases">
        <title>The Musa troglodytarum L. genome provides insights into the mechanism of non-climacteric behaviour and enrichment of carotenoids.</title>
        <authorList>
            <person name="Wang J."/>
        </authorList>
    </citation>
    <scope>NUCLEOTIDE SEQUENCE</scope>
    <source>
        <tissue evidence="3">Leaf</tissue>
    </source>
</reference>